<name>A0A4Y7NN31_9CRUS</name>
<evidence type="ECO:0000259" key="1">
    <source>
        <dbReference type="Pfam" id="PF10276"/>
    </source>
</evidence>
<dbReference type="InterPro" id="IPR019401">
    <property type="entry name" value="Znf_CHCC"/>
</dbReference>
<dbReference type="FunFam" id="2.60.260.40:FF:000003">
    <property type="entry name" value="NADH dehydrogenase [ubiquinone] iron-sulfur protein 6, mitochondrial"/>
    <property type="match status" value="1"/>
</dbReference>
<reference evidence="2" key="1">
    <citation type="submission" date="2018-08" db="EMBL/GenBank/DDBJ databases">
        <authorList>
            <person name="Cornetti L."/>
        </authorList>
    </citation>
    <scope>NUCLEOTIDE SEQUENCE</scope>
    <source>
        <strain evidence="2">OM-SAIQ-clone2</strain>
    </source>
</reference>
<dbReference type="GO" id="GO:0006120">
    <property type="term" value="P:mitochondrial electron transport, NADH to ubiquinone"/>
    <property type="evidence" value="ECO:0007669"/>
    <property type="project" value="TreeGrafter"/>
</dbReference>
<evidence type="ECO:0000313" key="2">
    <source>
        <dbReference type="EMBL" id="SVE94669.1"/>
    </source>
</evidence>
<dbReference type="Pfam" id="PF10276">
    <property type="entry name" value="zf-CHCC"/>
    <property type="match status" value="1"/>
</dbReference>
<dbReference type="Gene3D" id="2.60.260.40">
    <property type="entry name" value="q5lls5 like domains"/>
    <property type="match status" value="1"/>
</dbReference>
<accession>A0A4Y7NN31</accession>
<dbReference type="EMBL" id="LR025050">
    <property type="protein sequence ID" value="SVE94669.1"/>
    <property type="molecule type" value="mRNA"/>
</dbReference>
<organism evidence="2">
    <name type="scientific">Simocephalus serrulatus</name>
    <dbReference type="NCBI Taxonomy" id="117539"/>
    <lineage>
        <taxon>Eukaryota</taxon>
        <taxon>Metazoa</taxon>
        <taxon>Ecdysozoa</taxon>
        <taxon>Arthropoda</taxon>
        <taxon>Crustacea</taxon>
        <taxon>Branchiopoda</taxon>
        <taxon>Diplostraca</taxon>
        <taxon>Cladocera</taxon>
        <taxon>Anomopoda</taxon>
        <taxon>Daphniidae</taxon>
        <taxon>Simocephalus</taxon>
    </lineage>
</organism>
<gene>
    <name evidence="2" type="primary">EOG090X0NBY</name>
</gene>
<sequence>MATNKLRLAQVLGKYLRPAGKCHEINFSTASVALKDLSDVNIPTHTGQKWDETDFRLARFENASKQVNTRFAIDLIAQVPPKQVKSRIVSCDGGGGPLGHPKVYINLDKPGNHTCNYCGLRFLKPEDHHH</sequence>
<dbReference type="AlphaFoldDB" id="A0A4Y7NN31"/>
<protein>
    <submittedName>
        <fullName evidence="2">EOG090X0NBY</fullName>
    </submittedName>
</protein>
<proteinExistence type="evidence at transcript level"/>
<dbReference type="GO" id="GO:0005739">
    <property type="term" value="C:mitochondrion"/>
    <property type="evidence" value="ECO:0007669"/>
    <property type="project" value="GOC"/>
</dbReference>
<dbReference type="PANTHER" id="PTHR13156">
    <property type="entry name" value="NADH-UBIQUINONE OXIDOREDUCTASE 13 KD-A SUBUNIT"/>
    <property type="match status" value="1"/>
</dbReference>
<feature type="domain" description="Zinc finger CHCC-type" evidence="1">
    <location>
        <begin position="87"/>
        <end position="122"/>
    </location>
</feature>
<dbReference type="PANTHER" id="PTHR13156:SF0">
    <property type="entry name" value="NADH DEHYDROGENASE [UBIQUINONE] IRON-SULFUR PROTEIN 6, MITOCHONDRIAL"/>
    <property type="match status" value="1"/>
</dbReference>